<gene>
    <name evidence="1" type="ORF">CRT60_01090</name>
</gene>
<dbReference type="Gene3D" id="1.10.260.40">
    <property type="entry name" value="lambda repressor-like DNA-binding domains"/>
    <property type="match status" value="1"/>
</dbReference>
<evidence type="ECO:0000313" key="2">
    <source>
        <dbReference type="Proteomes" id="UP000225379"/>
    </source>
</evidence>
<accession>A0A2B8BPV1</accession>
<name>A0A2B8BPV1_9PROT</name>
<proteinExistence type="predicted"/>
<dbReference type="Proteomes" id="UP000225379">
    <property type="component" value="Unassembled WGS sequence"/>
</dbReference>
<organism evidence="1 2">
    <name type="scientific">Azospirillum palustre</name>
    <dbReference type="NCBI Taxonomy" id="2044885"/>
    <lineage>
        <taxon>Bacteria</taxon>
        <taxon>Pseudomonadati</taxon>
        <taxon>Pseudomonadota</taxon>
        <taxon>Alphaproteobacteria</taxon>
        <taxon>Rhodospirillales</taxon>
        <taxon>Azospirillaceae</taxon>
        <taxon>Azospirillum</taxon>
    </lineage>
</organism>
<dbReference type="AlphaFoldDB" id="A0A2B8BPV1"/>
<dbReference type="SUPFAM" id="SSF47413">
    <property type="entry name" value="lambda repressor-like DNA-binding domains"/>
    <property type="match status" value="1"/>
</dbReference>
<dbReference type="InterPro" id="IPR010982">
    <property type="entry name" value="Lambda_DNA-bd_dom_sf"/>
</dbReference>
<evidence type="ECO:0008006" key="3">
    <source>
        <dbReference type="Google" id="ProtNLM"/>
    </source>
</evidence>
<comment type="caution">
    <text evidence="1">The sequence shown here is derived from an EMBL/GenBank/DDBJ whole genome shotgun (WGS) entry which is preliminary data.</text>
</comment>
<reference evidence="2" key="1">
    <citation type="submission" date="2017-10" db="EMBL/GenBank/DDBJ databases">
        <authorList>
            <person name="Kravchenko I.K."/>
            <person name="Grouzdev D.S."/>
        </authorList>
    </citation>
    <scope>NUCLEOTIDE SEQUENCE [LARGE SCALE GENOMIC DNA]</scope>
    <source>
        <strain evidence="2">B2</strain>
    </source>
</reference>
<dbReference type="EMBL" id="PDKW01000036">
    <property type="protein sequence ID" value="PGH59257.1"/>
    <property type="molecule type" value="Genomic_DNA"/>
</dbReference>
<dbReference type="GO" id="GO:0003677">
    <property type="term" value="F:DNA binding"/>
    <property type="evidence" value="ECO:0007669"/>
    <property type="project" value="InterPro"/>
</dbReference>
<protein>
    <recommendedName>
        <fullName evidence="3">Transcriptional regulator</fullName>
    </recommendedName>
</protein>
<keyword evidence="2" id="KW-1185">Reference proteome</keyword>
<dbReference type="RefSeq" id="WP_098734609.1">
    <property type="nucleotide sequence ID" value="NZ_PDKW01000036.1"/>
</dbReference>
<dbReference type="OrthoDB" id="7365244at2"/>
<evidence type="ECO:0000313" key="1">
    <source>
        <dbReference type="EMBL" id="PGH59257.1"/>
    </source>
</evidence>
<sequence length="165" mass="18210">MGRELLHYTGCGLDHIYLRGGFEAEQMAGETYVSVQGFEGLYQAIAEAIISSPAPMRGQEVRFLRGRLRLSQEDFAKSISRGRSAVAAWEADRDTVIDGIADGAIRWLCWRRMSDEAVAVALVARMREQDARDDAGTRGDGLPALRRVFEANGDGWRLAPNEHAG</sequence>